<dbReference type="Pfam" id="PF00010">
    <property type="entry name" value="HLH"/>
    <property type="match status" value="1"/>
</dbReference>
<evidence type="ECO:0000256" key="4">
    <source>
        <dbReference type="ARBA" id="ARBA00023242"/>
    </source>
</evidence>
<keyword evidence="3" id="KW-0804">Transcription</keyword>
<evidence type="ECO:0000256" key="1">
    <source>
        <dbReference type="ARBA" id="ARBA00004123"/>
    </source>
</evidence>
<dbReference type="InterPro" id="IPR011598">
    <property type="entry name" value="bHLH_dom"/>
</dbReference>
<dbReference type="InterPro" id="IPR052610">
    <property type="entry name" value="bHLH_transcription_regulator"/>
</dbReference>
<dbReference type="EMBL" id="KV013373">
    <property type="protein sequence ID" value="KZV23785.1"/>
    <property type="molecule type" value="Genomic_DNA"/>
</dbReference>
<dbReference type="PROSITE" id="PS50888">
    <property type="entry name" value="BHLH"/>
    <property type="match status" value="1"/>
</dbReference>
<evidence type="ECO:0000313" key="6">
    <source>
        <dbReference type="EMBL" id="KZV23785.1"/>
    </source>
</evidence>
<proteinExistence type="predicted"/>
<evidence type="ECO:0000256" key="3">
    <source>
        <dbReference type="ARBA" id="ARBA00023163"/>
    </source>
</evidence>
<evidence type="ECO:0000259" key="5">
    <source>
        <dbReference type="PROSITE" id="PS50888"/>
    </source>
</evidence>
<sequence>MDDPSFFHQWPVVSIVDLKSVSYGSPFAHEDPHNPFSLQPVPDHERALESTQHESSKPLKLITSSTPSGAFHFIDEGISRPKMEAWTLDFPSESVVSESSTFGEKNYVVRACERAKRVSSNIGTKDSVLAERKRREKLSQRFIDLSALVPGLKKMDKASVLGDAIKYTKQLQERVKILEHQTKIKSIESVVFVKKHLHCSDSIVLSETLPEIEARFSDNDVLINVQCERRNGLLERTVAEIERHHLTVVNSSAMSFGHSALYIVVMAKKDEDCGMNTKEVVQNLCTSLETLLK</sequence>
<reference evidence="6 7" key="1">
    <citation type="journal article" date="2015" name="Proc. Natl. Acad. Sci. U.S.A.">
        <title>The resurrection genome of Boea hygrometrica: A blueprint for survival of dehydration.</title>
        <authorList>
            <person name="Xiao L."/>
            <person name="Yang G."/>
            <person name="Zhang L."/>
            <person name="Yang X."/>
            <person name="Zhao S."/>
            <person name="Ji Z."/>
            <person name="Zhou Q."/>
            <person name="Hu M."/>
            <person name="Wang Y."/>
            <person name="Chen M."/>
            <person name="Xu Y."/>
            <person name="Jin H."/>
            <person name="Xiao X."/>
            <person name="Hu G."/>
            <person name="Bao F."/>
            <person name="Hu Y."/>
            <person name="Wan P."/>
            <person name="Li L."/>
            <person name="Deng X."/>
            <person name="Kuang T."/>
            <person name="Xiang C."/>
            <person name="Zhu J.K."/>
            <person name="Oliver M.J."/>
            <person name="He Y."/>
        </authorList>
    </citation>
    <scope>NUCLEOTIDE SEQUENCE [LARGE SCALE GENOMIC DNA]</scope>
    <source>
        <strain evidence="7">cv. XS01</strain>
    </source>
</reference>
<keyword evidence="7" id="KW-1185">Reference proteome</keyword>
<dbReference type="GO" id="GO:0005634">
    <property type="term" value="C:nucleus"/>
    <property type="evidence" value="ECO:0007669"/>
    <property type="project" value="UniProtKB-SubCell"/>
</dbReference>
<accession>A0A2Z7APL4</accession>
<dbReference type="SMART" id="SM00353">
    <property type="entry name" value="HLH"/>
    <property type="match status" value="1"/>
</dbReference>
<dbReference type="OrthoDB" id="690068at2759"/>
<dbReference type="PANTHER" id="PTHR45959:SF2">
    <property type="entry name" value="BHLH TRANSCRIPTION FACTOR"/>
    <property type="match status" value="1"/>
</dbReference>
<dbReference type="AlphaFoldDB" id="A0A2Z7APL4"/>
<keyword evidence="4" id="KW-0539">Nucleus</keyword>
<evidence type="ECO:0000313" key="7">
    <source>
        <dbReference type="Proteomes" id="UP000250235"/>
    </source>
</evidence>
<dbReference type="Gene3D" id="4.10.280.10">
    <property type="entry name" value="Helix-loop-helix DNA-binding domain"/>
    <property type="match status" value="1"/>
</dbReference>
<dbReference type="InterPro" id="IPR036638">
    <property type="entry name" value="HLH_DNA-bd_sf"/>
</dbReference>
<comment type="subcellular location">
    <subcellularLocation>
        <location evidence="1">Nucleus</location>
    </subcellularLocation>
</comment>
<evidence type="ECO:0000256" key="2">
    <source>
        <dbReference type="ARBA" id="ARBA00023015"/>
    </source>
</evidence>
<dbReference type="GO" id="GO:0046983">
    <property type="term" value="F:protein dimerization activity"/>
    <property type="evidence" value="ECO:0007669"/>
    <property type="project" value="InterPro"/>
</dbReference>
<gene>
    <name evidence="6" type="ORF">F511_22449</name>
</gene>
<dbReference type="Proteomes" id="UP000250235">
    <property type="component" value="Unassembled WGS sequence"/>
</dbReference>
<dbReference type="SUPFAM" id="SSF47459">
    <property type="entry name" value="HLH, helix-loop-helix DNA-binding domain"/>
    <property type="match status" value="1"/>
</dbReference>
<feature type="domain" description="BHLH" evidence="5">
    <location>
        <begin position="122"/>
        <end position="171"/>
    </location>
</feature>
<keyword evidence="2" id="KW-0805">Transcription regulation</keyword>
<dbReference type="PANTHER" id="PTHR45959">
    <property type="entry name" value="BHLH TRANSCRIPTION FACTOR"/>
    <property type="match status" value="1"/>
</dbReference>
<organism evidence="6 7">
    <name type="scientific">Dorcoceras hygrometricum</name>
    <dbReference type="NCBI Taxonomy" id="472368"/>
    <lineage>
        <taxon>Eukaryota</taxon>
        <taxon>Viridiplantae</taxon>
        <taxon>Streptophyta</taxon>
        <taxon>Embryophyta</taxon>
        <taxon>Tracheophyta</taxon>
        <taxon>Spermatophyta</taxon>
        <taxon>Magnoliopsida</taxon>
        <taxon>eudicotyledons</taxon>
        <taxon>Gunneridae</taxon>
        <taxon>Pentapetalae</taxon>
        <taxon>asterids</taxon>
        <taxon>lamiids</taxon>
        <taxon>Lamiales</taxon>
        <taxon>Gesneriaceae</taxon>
        <taxon>Didymocarpoideae</taxon>
        <taxon>Trichosporeae</taxon>
        <taxon>Loxocarpinae</taxon>
        <taxon>Dorcoceras</taxon>
    </lineage>
</organism>
<name>A0A2Z7APL4_9LAMI</name>
<protein>
    <recommendedName>
        <fullName evidence="5">BHLH domain-containing protein</fullName>
    </recommendedName>
</protein>